<dbReference type="Proteomes" id="UP000002696">
    <property type="component" value="Chromosome"/>
</dbReference>
<sequence>MIRLLCVSGLMLASLSACNEMRDVNPPTEPAQGIPIDEATPQGTPGTLTLPGRGPVSFVGRWAGDPSWCAAPQGDRRPIDITPLRFEGYENSCAIAAVDEVVDGYVATLDCQSEGATRRERVKMAVASDTMTLSWLDRAGPPTTLHQCTTLTDTATAPTTF</sequence>
<dbReference type="KEGG" id="bsb:Bresu_2676"/>
<dbReference type="InParanoid" id="D9QM57"/>
<keyword evidence="3" id="KW-1185">Reference proteome</keyword>
<evidence type="ECO:0000313" key="2">
    <source>
        <dbReference type="EMBL" id="ADL01983.1"/>
    </source>
</evidence>
<proteinExistence type="predicted"/>
<dbReference type="OrthoDB" id="6164713at2"/>
<dbReference type="BioCyc" id="BSUB633149:G1GM8-2680-MONOMER"/>
<dbReference type="eggNOG" id="ENOG5033WAX">
    <property type="taxonomic scope" value="Bacteria"/>
</dbReference>
<protein>
    <recommendedName>
        <fullName evidence="4">Lipoprotein</fullName>
    </recommendedName>
</protein>
<reference evidence="3" key="1">
    <citation type="journal article" date="2011" name="J. Bacteriol.">
        <title>Genome sequences of eight morphologically diverse alphaproteobacteria.</title>
        <authorList>
            <consortium name="US DOE Joint Genome Institute"/>
            <person name="Brown P.J."/>
            <person name="Kysela D.T."/>
            <person name="Buechlein A."/>
            <person name="Hemmerich C."/>
            <person name="Brun Y.V."/>
        </authorList>
    </citation>
    <scope>NUCLEOTIDE SEQUENCE [LARGE SCALE GENOMIC DNA]</scope>
    <source>
        <strain evidence="3">ATCC 15264 / DSM 4735 / LMG 14903 / NBRC 16000 / CB 81</strain>
    </source>
</reference>
<feature type="signal peptide" evidence="1">
    <location>
        <begin position="1"/>
        <end position="19"/>
    </location>
</feature>
<evidence type="ECO:0000313" key="3">
    <source>
        <dbReference type="Proteomes" id="UP000002696"/>
    </source>
</evidence>
<evidence type="ECO:0008006" key="4">
    <source>
        <dbReference type="Google" id="ProtNLM"/>
    </source>
</evidence>
<dbReference type="PROSITE" id="PS51257">
    <property type="entry name" value="PROKAR_LIPOPROTEIN"/>
    <property type="match status" value="1"/>
</dbReference>
<dbReference type="AlphaFoldDB" id="D9QM57"/>
<name>D9QM57_BRESC</name>
<feature type="chain" id="PRO_5003127112" description="Lipoprotein" evidence="1">
    <location>
        <begin position="20"/>
        <end position="161"/>
    </location>
</feature>
<dbReference type="STRING" id="633149.Bresu_2676"/>
<dbReference type="EMBL" id="CP002102">
    <property type="protein sequence ID" value="ADL01983.1"/>
    <property type="molecule type" value="Genomic_DNA"/>
</dbReference>
<evidence type="ECO:0000256" key="1">
    <source>
        <dbReference type="SAM" id="SignalP"/>
    </source>
</evidence>
<gene>
    <name evidence="2" type="ordered locus">Bresu_2676</name>
</gene>
<keyword evidence="1" id="KW-0732">Signal</keyword>
<dbReference type="HOGENOM" id="CLU_1747907_0_0_5"/>
<organism evidence="2 3">
    <name type="scientific">Brevundimonas subvibrioides (strain ATCC 15264 / DSM 4735 / LMG 14903 / NBRC 16000 / CB 81)</name>
    <name type="common">Caulobacter subvibrioides</name>
    <dbReference type="NCBI Taxonomy" id="633149"/>
    <lineage>
        <taxon>Bacteria</taxon>
        <taxon>Pseudomonadati</taxon>
        <taxon>Pseudomonadota</taxon>
        <taxon>Alphaproteobacteria</taxon>
        <taxon>Caulobacterales</taxon>
        <taxon>Caulobacteraceae</taxon>
        <taxon>Brevundimonas</taxon>
    </lineage>
</organism>
<dbReference type="RefSeq" id="WP_013270084.1">
    <property type="nucleotide sequence ID" value="NC_014375.1"/>
</dbReference>
<accession>D9QM57</accession>